<organism evidence="2">
    <name type="scientific">viral metagenome</name>
    <dbReference type="NCBI Taxonomy" id="1070528"/>
    <lineage>
        <taxon>unclassified sequences</taxon>
        <taxon>metagenomes</taxon>
        <taxon>organismal metagenomes</taxon>
    </lineage>
</organism>
<gene>
    <name evidence="2" type="ORF">MM415B02720_0012</name>
</gene>
<reference evidence="2" key="1">
    <citation type="submission" date="2020-03" db="EMBL/GenBank/DDBJ databases">
        <title>The deep terrestrial virosphere.</title>
        <authorList>
            <person name="Holmfeldt K."/>
            <person name="Nilsson E."/>
            <person name="Simone D."/>
            <person name="Lopez-Fernandez M."/>
            <person name="Wu X."/>
            <person name="de Brujin I."/>
            <person name="Lundin D."/>
            <person name="Andersson A."/>
            <person name="Bertilsson S."/>
            <person name="Dopson M."/>
        </authorList>
    </citation>
    <scope>NUCLEOTIDE SEQUENCE</scope>
    <source>
        <strain evidence="2">MM415B02720</strain>
    </source>
</reference>
<dbReference type="SUPFAM" id="SSF52540">
    <property type="entry name" value="P-loop containing nucleoside triphosphate hydrolases"/>
    <property type="match status" value="1"/>
</dbReference>
<sequence>MNQPLHLKYRPKTFDEFVGNKPVIESLRSVFMRKEGKPHSFLFVGPSGCGKTTLARIVGKELGCEDRDFIEYNSANLRGIDTVREMIQQSRFFPLGGKVKTYLLDEVHQVTKDAQNALLKLLEEPPDHVYLMLTTTEPEKLIGTIRNRCVVHEVKKLLSRDLEYLLVKVLKEEGVGDFPEEAVKEIIKLSDGCPRRCLVYLDAVIDIENIELLMKAIQELDVSESKVIDLCRAIYEGKWEKIKGVLKELEEEPEKVRYAILGYFNSVFINSEVKREILPTMKSELDRYSKIISCFEQSFMYGGKAMLTNSCYLASKV</sequence>
<accession>A0A6M3L575</accession>
<dbReference type="InterPro" id="IPR003593">
    <property type="entry name" value="AAA+_ATPase"/>
</dbReference>
<dbReference type="PANTHER" id="PTHR11669">
    <property type="entry name" value="REPLICATION FACTOR C / DNA POLYMERASE III GAMMA-TAU SUBUNIT"/>
    <property type="match status" value="1"/>
</dbReference>
<protein>
    <submittedName>
        <fullName evidence="2">Putative DNA polymerase</fullName>
    </submittedName>
</protein>
<dbReference type="EMBL" id="MT142792">
    <property type="protein sequence ID" value="QJA88624.1"/>
    <property type="molecule type" value="Genomic_DNA"/>
</dbReference>
<evidence type="ECO:0000313" key="2">
    <source>
        <dbReference type="EMBL" id="QJA88624.1"/>
    </source>
</evidence>
<dbReference type="Gene3D" id="3.40.50.300">
    <property type="entry name" value="P-loop containing nucleotide triphosphate hydrolases"/>
    <property type="match status" value="1"/>
</dbReference>
<dbReference type="CDD" id="cd00009">
    <property type="entry name" value="AAA"/>
    <property type="match status" value="1"/>
</dbReference>
<dbReference type="AlphaFoldDB" id="A0A6M3L575"/>
<dbReference type="PANTHER" id="PTHR11669:SF0">
    <property type="entry name" value="PROTEIN STICHEL-LIKE 2"/>
    <property type="match status" value="1"/>
</dbReference>
<feature type="domain" description="AAA+ ATPase" evidence="1">
    <location>
        <begin position="37"/>
        <end position="157"/>
    </location>
</feature>
<dbReference type="GO" id="GO:0006261">
    <property type="term" value="P:DNA-templated DNA replication"/>
    <property type="evidence" value="ECO:0007669"/>
    <property type="project" value="TreeGrafter"/>
</dbReference>
<dbReference type="Gene3D" id="1.10.8.60">
    <property type="match status" value="1"/>
</dbReference>
<dbReference type="Pfam" id="PF13177">
    <property type="entry name" value="DNA_pol3_delta2"/>
    <property type="match status" value="1"/>
</dbReference>
<dbReference type="InterPro" id="IPR027417">
    <property type="entry name" value="P-loop_NTPase"/>
</dbReference>
<proteinExistence type="predicted"/>
<dbReference type="InterPro" id="IPR050238">
    <property type="entry name" value="DNA_Rep/Repair_Clamp_Loader"/>
</dbReference>
<evidence type="ECO:0000259" key="1">
    <source>
        <dbReference type="SMART" id="SM00382"/>
    </source>
</evidence>
<dbReference type="SMART" id="SM00382">
    <property type="entry name" value="AAA"/>
    <property type="match status" value="1"/>
</dbReference>
<name>A0A6M3L575_9ZZZZ</name>